<proteinExistence type="inferred from homology"/>
<comment type="catalytic activity">
    <reaction evidence="1">
        <text>adenosylcob(III)inamide + ATP = adenosylcob(III)inamide phosphate + ADP + H(+)</text>
        <dbReference type="Rhea" id="RHEA:15769"/>
        <dbReference type="ChEBI" id="CHEBI:2480"/>
        <dbReference type="ChEBI" id="CHEBI:15378"/>
        <dbReference type="ChEBI" id="CHEBI:30616"/>
        <dbReference type="ChEBI" id="CHEBI:58502"/>
        <dbReference type="ChEBI" id="CHEBI:456216"/>
        <dbReference type="EC" id="2.7.1.156"/>
    </reaction>
</comment>
<evidence type="ECO:0000256" key="17">
    <source>
        <dbReference type="ARBA" id="ARBA00030571"/>
    </source>
</evidence>
<keyword evidence="14" id="KW-0067">ATP-binding</keyword>
<comment type="catalytic activity">
    <reaction evidence="3">
        <text>adenosylcob(III)inamide + GTP = adenosylcob(III)inamide phosphate + GDP + H(+)</text>
        <dbReference type="Rhea" id="RHEA:15765"/>
        <dbReference type="ChEBI" id="CHEBI:2480"/>
        <dbReference type="ChEBI" id="CHEBI:15378"/>
        <dbReference type="ChEBI" id="CHEBI:37565"/>
        <dbReference type="ChEBI" id="CHEBI:58189"/>
        <dbReference type="ChEBI" id="CHEBI:58502"/>
        <dbReference type="EC" id="2.7.1.156"/>
    </reaction>
</comment>
<evidence type="ECO:0000256" key="14">
    <source>
        <dbReference type="ARBA" id="ARBA00022840"/>
    </source>
</evidence>
<keyword evidence="11 20" id="KW-0808">Transferase</keyword>
<evidence type="ECO:0000256" key="18">
    <source>
        <dbReference type="PIRSR" id="PIRSR006135-1"/>
    </source>
</evidence>
<dbReference type="EC" id="2.7.7.62" evidence="9"/>
<dbReference type="NCBIfam" id="NF004469">
    <property type="entry name" value="PRK05800.1"/>
    <property type="match status" value="1"/>
</dbReference>
<dbReference type="CDD" id="cd00544">
    <property type="entry name" value="CobU"/>
    <property type="match status" value="1"/>
</dbReference>
<dbReference type="Gene3D" id="3.40.50.300">
    <property type="entry name" value="P-loop containing nucleotide triphosphate hydrolases"/>
    <property type="match status" value="1"/>
</dbReference>
<dbReference type="EMBL" id="CAIT01000004">
    <property type="protein sequence ID" value="CCH51348.1"/>
    <property type="molecule type" value="Genomic_DNA"/>
</dbReference>
<evidence type="ECO:0000256" key="19">
    <source>
        <dbReference type="PIRSR" id="PIRSR006135-2"/>
    </source>
</evidence>
<comment type="pathway">
    <text evidence="5">Cofactor biosynthesis; adenosylcobalamin biosynthesis; adenosylcobalamin from cob(II)yrinate a,c-diamide: step 6/7.</text>
</comment>
<keyword evidence="15 19" id="KW-0342">GTP-binding</keyword>
<feature type="binding site" evidence="19">
    <location>
        <begin position="41"/>
        <end position="43"/>
    </location>
    <ligand>
        <name>GTP</name>
        <dbReference type="ChEBI" id="CHEBI:37565"/>
    </ligand>
</feature>
<feature type="active site" description="GMP-histidine intermediate" evidence="18">
    <location>
        <position position="57"/>
    </location>
</feature>
<sequence length="180" mass="20416">MSCMLPRQAYLHLITGGARSGKSRYAQELTRQWSETPIYVATARVWDDEFAERVTHHRHDRGPEWTVFEEQRYVSRLPLADQVVMIDCVTLWLTNFFLDTQQDVAQSLYLFKQEIDTLLTMPGRFIIVTNELGMGVHAETAVGRAFTDLQGWANQYVAGQADAVTLMISGIPVPIKTAIP</sequence>
<reference evidence="20 21" key="1">
    <citation type="journal article" date="2012" name="J. Bacteriol.">
        <title>Genome Sequence of the Filamentous Bacterium Fibrisoma limi BUZ 3T.</title>
        <authorList>
            <person name="Filippini M."/>
            <person name="Qi W."/>
            <person name="Jaenicke S."/>
            <person name="Goesmann A."/>
            <person name="Smits T.H."/>
            <person name="Bagheri H.C."/>
        </authorList>
    </citation>
    <scope>NUCLEOTIDE SEQUENCE [LARGE SCALE GENOMIC DNA]</scope>
    <source>
        <strain evidence="21">BUZ 3T</strain>
    </source>
</reference>
<dbReference type="PANTHER" id="PTHR34848:SF1">
    <property type="entry name" value="BIFUNCTIONAL ADENOSYLCOBALAMIN BIOSYNTHESIS PROTEIN COBU"/>
    <property type="match status" value="1"/>
</dbReference>
<dbReference type="AlphaFoldDB" id="I2GBS4"/>
<gene>
    <name evidence="20" type="primary">cobU</name>
    <name evidence="20" type="ORF">BN8_00267</name>
</gene>
<evidence type="ECO:0000256" key="16">
    <source>
        <dbReference type="ARBA" id="ARBA00029570"/>
    </source>
</evidence>
<evidence type="ECO:0000256" key="6">
    <source>
        <dbReference type="ARBA" id="ARBA00005159"/>
    </source>
</evidence>
<keyword evidence="13 20" id="KW-0418">Kinase</keyword>
<evidence type="ECO:0000256" key="1">
    <source>
        <dbReference type="ARBA" id="ARBA00000312"/>
    </source>
</evidence>
<dbReference type="GO" id="GO:0005524">
    <property type="term" value="F:ATP binding"/>
    <property type="evidence" value="ECO:0007669"/>
    <property type="project" value="UniProtKB-KW"/>
</dbReference>
<evidence type="ECO:0000256" key="12">
    <source>
        <dbReference type="ARBA" id="ARBA00022741"/>
    </source>
</evidence>
<keyword evidence="21" id="KW-1185">Reference proteome</keyword>
<dbReference type="Proteomes" id="UP000009309">
    <property type="component" value="Unassembled WGS sequence"/>
</dbReference>
<dbReference type="GO" id="GO:0009236">
    <property type="term" value="P:cobalamin biosynthetic process"/>
    <property type="evidence" value="ECO:0007669"/>
    <property type="project" value="UniProtKB-UniPathway"/>
</dbReference>
<dbReference type="eggNOG" id="COG2087">
    <property type="taxonomic scope" value="Bacteria"/>
</dbReference>
<comment type="similarity">
    <text evidence="7">Belongs to the CobU/CobP family.</text>
</comment>
<dbReference type="InterPro" id="IPR003203">
    <property type="entry name" value="CobU/CobP"/>
</dbReference>
<comment type="pathway">
    <text evidence="6">Cofactor biosynthesis; adenosylcobalamin biosynthesis; adenosylcobalamin from cob(II)yrinate a,c-diamide: step 5/7.</text>
</comment>
<dbReference type="STRING" id="1185876.BN8_00267"/>
<evidence type="ECO:0000313" key="20">
    <source>
        <dbReference type="EMBL" id="CCH51348.1"/>
    </source>
</evidence>
<evidence type="ECO:0000256" key="15">
    <source>
        <dbReference type="ARBA" id="ARBA00023134"/>
    </source>
</evidence>
<evidence type="ECO:0000256" key="13">
    <source>
        <dbReference type="ARBA" id="ARBA00022777"/>
    </source>
</evidence>
<feature type="binding site" evidence="19">
    <location>
        <position position="87"/>
    </location>
    <ligand>
        <name>GTP</name>
        <dbReference type="ChEBI" id="CHEBI:37565"/>
    </ligand>
</feature>
<protein>
    <recommendedName>
        <fullName evidence="16">Adenosylcobinamide kinase</fullName>
        <ecNumber evidence="8">2.7.1.156</ecNumber>
        <ecNumber evidence="9">2.7.7.62</ecNumber>
    </recommendedName>
    <alternativeName>
        <fullName evidence="17">Adenosylcobinamide-phosphate guanylyltransferase</fullName>
    </alternativeName>
</protein>
<evidence type="ECO:0000256" key="5">
    <source>
        <dbReference type="ARBA" id="ARBA00004692"/>
    </source>
</evidence>
<dbReference type="GO" id="GO:0005525">
    <property type="term" value="F:GTP binding"/>
    <property type="evidence" value="ECO:0007669"/>
    <property type="project" value="UniProtKB-KW"/>
</dbReference>
<evidence type="ECO:0000256" key="11">
    <source>
        <dbReference type="ARBA" id="ARBA00022679"/>
    </source>
</evidence>
<evidence type="ECO:0000256" key="9">
    <source>
        <dbReference type="ARBA" id="ARBA00012523"/>
    </source>
</evidence>
<dbReference type="UniPathway" id="UPA00148">
    <property type="reaction ID" value="UER00236"/>
</dbReference>
<name>I2GBS4_9BACT</name>
<organism evidence="20 21">
    <name type="scientific">Fibrisoma limi BUZ 3</name>
    <dbReference type="NCBI Taxonomy" id="1185876"/>
    <lineage>
        <taxon>Bacteria</taxon>
        <taxon>Pseudomonadati</taxon>
        <taxon>Bacteroidota</taxon>
        <taxon>Cytophagia</taxon>
        <taxon>Cytophagales</taxon>
        <taxon>Spirosomataceae</taxon>
        <taxon>Fibrisoma</taxon>
    </lineage>
</organism>
<comment type="function">
    <text evidence="4">Catalyzes ATP-dependent phosphorylation of adenosylcobinamide and addition of GMP to adenosylcobinamide phosphate.</text>
</comment>
<dbReference type="GO" id="GO:0008820">
    <property type="term" value="F:cobinamide phosphate guanylyltransferase activity"/>
    <property type="evidence" value="ECO:0007669"/>
    <property type="project" value="UniProtKB-EC"/>
</dbReference>
<comment type="caution">
    <text evidence="20">The sequence shown here is derived from an EMBL/GenBank/DDBJ whole genome shotgun (WGS) entry which is preliminary data.</text>
</comment>
<dbReference type="SUPFAM" id="SSF52540">
    <property type="entry name" value="P-loop containing nucleoside triphosphate hydrolases"/>
    <property type="match status" value="1"/>
</dbReference>
<keyword evidence="20" id="KW-0548">Nucleotidyltransferase</keyword>
<evidence type="ECO:0000256" key="7">
    <source>
        <dbReference type="ARBA" id="ARBA00007490"/>
    </source>
</evidence>
<feature type="binding site" evidence="19">
    <location>
        <position position="69"/>
    </location>
    <ligand>
        <name>GTP</name>
        <dbReference type="ChEBI" id="CHEBI:37565"/>
    </ligand>
</feature>
<dbReference type="PIRSF" id="PIRSF006135">
    <property type="entry name" value="CobU"/>
    <property type="match status" value="1"/>
</dbReference>
<evidence type="ECO:0000256" key="10">
    <source>
        <dbReference type="ARBA" id="ARBA00022573"/>
    </source>
</evidence>
<dbReference type="Pfam" id="PF02283">
    <property type="entry name" value="CobU"/>
    <property type="match status" value="1"/>
</dbReference>
<evidence type="ECO:0000313" key="21">
    <source>
        <dbReference type="Proteomes" id="UP000009309"/>
    </source>
</evidence>
<dbReference type="EC" id="2.7.1.156" evidence="8"/>
<dbReference type="GO" id="GO:0043752">
    <property type="term" value="F:adenosylcobinamide kinase activity"/>
    <property type="evidence" value="ECO:0007669"/>
    <property type="project" value="UniProtKB-EC"/>
</dbReference>
<feature type="binding site" evidence="19">
    <location>
        <begin position="58"/>
        <end position="61"/>
    </location>
    <ligand>
        <name>GTP</name>
        <dbReference type="ChEBI" id="CHEBI:37565"/>
    </ligand>
</feature>
<comment type="catalytic activity">
    <reaction evidence="2">
        <text>adenosylcob(III)inamide phosphate + GTP + H(+) = adenosylcob(III)inamide-GDP + diphosphate</text>
        <dbReference type="Rhea" id="RHEA:22712"/>
        <dbReference type="ChEBI" id="CHEBI:15378"/>
        <dbReference type="ChEBI" id="CHEBI:33019"/>
        <dbReference type="ChEBI" id="CHEBI:37565"/>
        <dbReference type="ChEBI" id="CHEBI:58502"/>
        <dbReference type="ChEBI" id="CHEBI:60487"/>
        <dbReference type="EC" id="2.7.7.62"/>
    </reaction>
</comment>
<keyword evidence="12 19" id="KW-0547">Nucleotide-binding</keyword>
<evidence type="ECO:0000256" key="3">
    <source>
        <dbReference type="ARBA" id="ARBA00001522"/>
    </source>
</evidence>
<accession>I2GBS4</accession>
<dbReference type="PANTHER" id="PTHR34848">
    <property type="match status" value="1"/>
</dbReference>
<keyword evidence="10" id="KW-0169">Cobalamin biosynthesis</keyword>
<feature type="binding site" evidence="19">
    <location>
        <begin position="16"/>
        <end position="23"/>
    </location>
    <ligand>
        <name>GTP</name>
        <dbReference type="ChEBI" id="CHEBI:37565"/>
    </ligand>
</feature>
<evidence type="ECO:0000256" key="2">
    <source>
        <dbReference type="ARBA" id="ARBA00000711"/>
    </source>
</evidence>
<evidence type="ECO:0000256" key="8">
    <source>
        <dbReference type="ARBA" id="ARBA00012016"/>
    </source>
</evidence>
<dbReference type="InterPro" id="IPR027417">
    <property type="entry name" value="P-loop_NTPase"/>
</dbReference>
<evidence type="ECO:0000256" key="4">
    <source>
        <dbReference type="ARBA" id="ARBA00003889"/>
    </source>
</evidence>